<organism evidence="7 8">
    <name type="scientific">Pyrolobus fumarii (strain DSM 11204 / 1A)</name>
    <dbReference type="NCBI Taxonomy" id="694429"/>
    <lineage>
        <taxon>Archaea</taxon>
        <taxon>Thermoproteota</taxon>
        <taxon>Thermoprotei</taxon>
        <taxon>Desulfurococcales</taxon>
        <taxon>Pyrodictiaceae</taxon>
        <taxon>Pyrolobus</taxon>
    </lineage>
</organism>
<dbReference type="GO" id="GO:0003899">
    <property type="term" value="F:DNA-directed RNA polymerase activity"/>
    <property type="evidence" value="ECO:0007669"/>
    <property type="project" value="UniProtKB-UniRule"/>
</dbReference>
<dbReference type="Gene3D" id="3.30.1360.10">
    <property type="entry name" value="RNA polymerase, RBP11-like subunit"/>
    <property type="match status" value="1"/>
</dbReference>
<dbReference type="HOGENOM" id="CLU_038421_3_1_2"/>
<dbReference type="Gene3D" id="3.30.70.3110">
    <property type="match status" value="1"/>
</dbReference>
<proteinExistence type="inferred from homology"/>
<evidence type="ECO:0000256" key="5">
    <source>
        <dbReference type="HAMAP-Rule" id="MF_00320"/>
    </source>
</evidence>
<dbReference type="PROSITE" id="PS00446">
    <property type="entry name" value="RNA_POL_D_30KD"/>
    <property type="match status" value="1"/>
</dbReference>
<evidence type="ECO:0000256" key="1">
    <source>
        <dbReference type="ARBA" id="ARBA00022478"/>
    </source>
</evidence>
<name>G0EF28_PYRF1</name>
<dbReference type="InterPro" id="IPR011262">
    <property type="entry name" value="DNA-dir_RNA_pol_insert"/>
</dbReference>
<dbReference type="PANTHER" id="PTHR11800:SF2">
    <property type="entry name" value="DNA-DIRECTED RNA POLYMERASE II SUBUNIT RPB3"/>
    <property type="match status" value="1"/>
</dbReference>
<dbReference type="InterPro" id="IPR036603">
    <property type="entry name" value="RBP11-like"/>
</dbReference>
<dbReference type="Pfam" id="PF01000">
    <property type="entry name" value="RNA_pol_A_bac"/>
    <property type="match status" value="1"/>
</dbReference>
<dbReference type="NCBIfam" id="NF001988">
    <property type="entry name" value="PRK00783.1"/>
    <property type="match status" value="1"/>
</dbReference>
<comment type="function">
    <text evidence="5">DNA-dependent RNA polymerase (RNAP) catalyzes the transcription of DNA into RNA using the four ribonucleoside triphosphates as substrates.</text>
</comment>
<dbReference type="InterPro" id="IPR011263">
    <property type="entry name" value="DNA-dir_RNA_pol_RpoA/D/Rpb3"/>
</dbReference>
<evidence type="ECO:0000259" key="6">
    <source>
        <dbReference type="SMART" id="SM00662"/>
    </source>
</evidence>
<dbReference type="STRING" id="694429.Pyrfu_1057"/>
<keyword evidence="8" id="KW-1185">Reference proteome</keyword>
<evidence type="ECO:0000256" key="4">
    <source>
        <dbReference type="ARBA" id="ARBA00025804"/>
    </source>
</evidence>
<dbReference type="Gene3D" id="2.170.120.12">
    <property type="entry name" value="DNA-directed RNA polymerase, insert domain"/>
    <property type="match status" value="1"/>
</dbReference>
<dbReference type="EMBL" id="CP002838">
    <property type="protein sequence ID" value="AEM38925.1"/>
    <property type="molecule type" value="Genomic_DNA"/>
</dbReference>
<dbReference type="SMART" id="SM00662">
    <property type="entry name" value="RPOLD"/>
    <property type="match status" value="1"/>
</dbReference>
<evidence type="ECO:0000256" key="3">
    <source>
        <dbReference type="ARBA" id="ARBA00023163"/>
    </source>
</evidence>
<dbReference type="FunCoup" id="G0EF28">
    <property type="interactions" value="148"/>
</dbReference>
<dbReference type="AlphaFoldDB" id="G0EF28"/>
<feature type="domain" description="DNA-directed RNA polymerase RpoA/D/Rpb3-type" evidence="6">
    <location>
        <begin position="8"/>
        <end position="276"/>
    </location>
</feature>
<comment type="catalytic activity">
    <reaction evidence="5">
        <text>RNA(n) + a ribonucleoside 5'-triphosphate = RNA(n+1) + diphosphate</text>
        <dbReference type="Rhea" id="RHEA:21248"/>
        <dbReference type="Rhea" id="RHEA-COMP:14527"/>
        <dbReference type="Rhea" id="RHEA-COMP:17342"/>
        <dbReference type="ChEBI" id="CHEBI:33019"/>
        <dbReference type="ChEBI" id="CHEBI:61557"/>
        <dbReference type="ChEBI" id="CHEBI:140395"/>
        <dbReference type="EC" id="2.7.7.6"/>
    </reaction>
</comment>
<dbReference type="InterPro" id="IPR022842">
    <property type="entry name" value="RNAP_Rpo3/Rpb3/RPAC1"/>
</dbReference>
<dbReference type="Proteomes" id="UP000001037">
    <property type="component" value="Chromosome"/>
</dbReference>
<dbReference type="EC" id="2.7.7.6" evidence="5"/>
<dbReference type="InterPro" id="IPR001514">
    <property type="entry name" value="DNA-dir_RNA_pol_30-40kDasu_CS"/>
</dbReference>
<keyword evidence="5" id="KW-0963">Cytoplasm</keyword>
<keyword evidence="2 5" id="KW-0548">Nucleotidyltransferase</keyword>
<comment type="caution">
    <text evidence="5">Lacks conserved residue(s) required for the propagation of feature annotation.</text>
</comment>
<dbReference type="PANTHER" id="PTHR11800">
    <property type="entry name" value="DNA-DIRECTED RNA POLYMERASE"/>
    <property type="match status" value="1"/>
</dbReference>
<sequence>MLEEAPLRLRVLIEGAPLAFVNALRRAAYTMVPVMAIDYVEFIDNNTVLYDEILAHRLGLIPLDSREAIKSYKKPEEFQESCIDSSGVPKFDEPGCFATLTLEVETGVDEVRMVYSGDLQSSDPTVKPVYPNIPIVLMAPGQRLHVRAYARLGYGKEHAKWFPVSVAAHRYLPVLEFDPKHEKANDCIECIEEFAPEVAEKLRNMKEKGRIEILEEVRSSTLLWCVKKRCGDAAKLEFDSNKLILTIESVGQLPARDILVLASDAIKRKALEMISELDELRKAYEESLAKGES</sequence>
<comment type="similarity">
    <text evidence="4 5">Belongs to the archaeal Rpo3/eukaryotic RPB3 RNA polymerase subunit family.</text>
</comment>
<dbReference type="Pfam" id="PF01193">
    <property type="entry name" value="RNA_pol_L"/>
    <property type="match status" value="1"/>
</dbReference>
<evidence type="ECO:0000313" key="8">
    <source>
        <dbReference type="Proteomes" id="UP000001037"/>
    </source>
</evidence>
<accession>G0EF28</accession>
<comment type="subunit">
    <text evidence="5">Part of the RNA polymerase complex.</text>
</comment>
<gene>
    <name evidence="5" type="primary">rpo3</name>
    <name evidence="5" type="synonym">rpoD</name>
    <name evidence="7" type="ordered locus">Pyrfu_1057</name>
</gene>
<dbReference type="InterPro" id="IPR036643">
    <property type="entry name" value="RNApol_insert_sf"/>
</dbReference>
<comment type="subcellular location">
    <subcellularLocation>
        <location evidence="5">Cytoplasm</location>
    </subcellularLocation>
</comment>
<dbReference type="KEGG" id="pfm:Pyrfu_1057"/>
<dbReference type="InParanoid" id="G0EF28"/>
<dbReference type="GO" id="GO:0006351">
    <property type="term" value="P:DNA-templated transcription"/>
    <property type="evidence" value="ECO:0007669"/>
    <property type="project" value="UniProtKB-UniRule"/>
</dbReference>
<dbReference type="HAMAP" id="MF_00320">
    <property type="entry name" value="RNApol_arch_Rpo3"/>
    <property type="match status" value="1"/>
</dbReference>
<protein>
    <recommendedName>
        <fullName evidence="5">DNA-directed RNA polymerase subunit Rpo3</fullName>
        <ecNumber evidence="5">2.7.7.6</ecNumber>
    </recommendedName>
    <alternativeName>
        <fullName evidence="5">DNA-directed RNA polymerase subunit D</fullName>
    </alternativeName>
</protein>
<dbReference type="eggNOG" id="arCOG04241">
    <property type="taxonomic scope" value="Archaea"/>
</dbReference>
<evidence type="ECO:0000313" key="7">
    <source>
        <dbReference type="EMBL" id="AEM38925.1"/>
    </source>
</evidence>
<dbReference type="GO" id="GO:0046983">
    <property type="term" value="F:protein dimerization activity"/>
    <property type="evidence" value="ECO:0007669"/>
    <property type="project" value="InterPro"/>
</dbReference>
<evidence type="ECO:0000256" key="2">
    <source>
        <dbReference type="ARBA" id="ARBA00022695"/>
    </source>
</evidence>
<keyword evidence="5 7" id="KW-0808">Transferase</keyword>
<keyword evidence="3 5" id="KW-0804">Transcription</keyword>
<dbReference type="GO" id="GO:0005737">
    <property type="term" value="C:cytoplasm"/>
    <property type="evidence" value="ECO:0007669"/>
    <property type="project" value="UniProtKB-SubCell"/>
</dbReference>
<dbReference type="GO" id="GO:0000428">
    <property type="term" value="C:DNA-directed RNA polymerase complex"/>
    <property type="evidence" value="ECO:0007669"/>
    <property type="project" value="UniProtKB-KW"/>
</dbReference>
<dbReference type="SUPFAM" id="SSF55257">
    <property type="entry name" value="RBP11-like subunits of RNA polymerase"/>
    <property type="match status" value="1"/>
</dbReference>
<dbReference type="InterPro" id="IPR050518">
    <property type="entry name" value="Rpo3/RPB3_RNA_Pol_subunit"/>
</dbReference>
<keyword evidence="1 5" id="KW-0240">DNA-directed RNA polymerase</keyword>
<reference evidence="7 8" key="1">
    <citation type="journal article" date="2011" name="Stand. Genomic Sci.">
        <title>Complete genome sequence of the hyperthermophilic chemolithoautotroph Pyrolobus fumarii type strain (1A).</title>
        <authorList>
            <person name="Anderson I."/>
            <person name="Goker M."/>
            <person name="Nolan M."/>
            <person name="Lucas S."/>
            <person name="Hammon N."/>
            <person name="Deshpande S."/>
            <person name="Cheng J.F."/>
            <person name="Tapia R."/>
            <person name="Han C."/>
            <person name="Goodwin L."/>
            <person name="Pitluck S."/>
            <person name="Huntemann M."/>
            <person name="Liolios K."/>
            <person name="Ivanova N."/>
            <person name="Pagani I."/>
            <person name="Mavromatis K."/>
            <person name="Ovchinikova G."/>
            <person name="Pati A."/>
            <person name="Chen A."/>
            <person name="Palaniappan K."/>
            <person name="Land M."/>
            <person name="Hauser L."/>
            <person name="Brambilla E.M."/>
            <person name="Huber H."/>
            <person name="Yasawong M."/>
            <person name="Rohde M."/>
            <person name="Spring S."/>
            <person name="Abt B."/>
            <person name="Sikorski J."/>
            <person name="Wirth R."/>
            <person name="Detter J.C."/>
            <person name="Woyke T."/>
            <person name="Bristow J."/>
            <person name="Eisen J.A."/>
            <person name="Markowitz V."/>
            <person name="Hugenholtz P."/>
            <person name="Kyrpides N.C."/>
            <person name="Klenk H.P."/>
            <person name="Lapidus A."/>
        </authorList>
    </citation>
    <scope>NUCLEOTIDE SEQUENCE [LARGE SCALE GENOMIC DNA]</scope>
    <source>
        <strain evidence="8">DSM 11204 / 1A</strain>
    </source>
</reference>
<dbReference type="SUPFAM" id="SSF56553">
    <property type="entry name" value="Insert subdomain of RNA polymerase alpha subunit"/>
    <property type="match status" value="1"/>
</dbReference>
<dbReference type="GO" id="GO:0003677">
    <property type="term" value="F:DNA binding"/>
    <property type="evidence" value="ECO:0007669"/>
    <property type="project" value="UniProtKB-UniRule"/>
</dbReference>